<dbReference type="EMBL" id="CAADFI010000237">
    <property type="protein sequence ID" value="VFK01566.1"/>
    <property type="molecule type" value="Genomic_DNA"/>
</dbReference>
<evidence type="ECO:0000313" key="3">
    <source>
        <dbReference type="EMBL" id="VFK03986.1"/>
    </source>
</evidence>
<evidence type="ECO:0000313" key="2">
    <source>
        <dbReference type="EMBL" id="VFK01566.1"/>
    </source>
</evidence>
<evidence type="ECO:0000313" key="1">
    <source>
        <dbReference type="EMBL" id="VFJ99432.1"/>
    </source>
</evidence>
<accession>A0A450V9W9</accession>
<sequence length="54" mass="6226">MERTGLCMGCHHKQADGKFWEKVAEEGWRDNDAHRDLMKKAMEAYADKSATANR</sequence>
<organism evidence="2">
    <name type="scientific">Candidatus Kentrum eta</name>
    <dbReference type="NCBI Taxonomy" id="2126337"/>
    <lineage>
        <taxon>Bacteria</taxon>
        <taxon>Pseudomonadati</taxon>
        <taxon>Pseudomonadota</taxon>
        <taxon>Gammaproteobacteria</taxon>
        <taxon>Candidatus Kentrum</taxon>
    </lineage>
</organism>
<reference evidence="2" key="1">
    <citation type="submission" date="2019-02" db="EMBL/GenBank/DDBJ databases">
        <authorList>
            <person name="Gruber-Vodicka R. H."/>
            <person name="Seah K. B. B."/>
        </authorList>
    </citation>
    <scope>NUCLEOTIDE SEQUENCE</scope>
    <source>
        <strain evidence="3">BECK_SA2B12</strain>
        <strain evidence="1">BECK_SA2B15</strain>
        <strain evidence="2">BECK_SA2B20</strain>
    </source>
</reference>
<protein>
    <submittedName>
        <fullName evidence="2">Uncharacterized protein</fullName>
    </submittedName>
</protein>
<dbReference type="AlphaFoldDB" id="A0A450V9W9"/>
<dbReference type="EMBL" id="CAADFG010000162">
    <property type="protein sequence ID" value="VFJ99432.1"/>
    <property type="molecule type" value="Genomic_DNA"/>
</dbReference>
<proteinExistence type="predicted"/>
<gene>
    <name evidence="1" type="ORF">BECKH772A_GA0070896_101625</name>
    <name evidence="2" type="ORF">BECKH772B_GA0070898_102375</name>
    <name evidence="3" type="ORF">BECKH772C_GA0070978_101555</name>
</gene>
<name>A0A450V9W9_9GAMM</name>
<dbReference type="EMBL" id="CAADFJ010000155">
    <property type="protein sequence ID" value="VFK03986.1"/>
    <property type="molecule type" value="Genomic_DNA"/>
</dbReference>